<feature type="transmembrane region" description="Helical" evidence="6">
    <location>
        <begin position="244"/>
        <end position="264"/>
    </location>
</feature>
<feature type="transmembrane region" description="Helical" evidence="6">
    <location>
        <begin position="148"/>
        <end position="166"/>
    </location>
</feature>
<comment type="subcellular location">
    <subcellularLocation>
        <location evidence="1">Cell membrane</location>
        <topology evidence="1">Multi-pass membrane protein</topology>
    </subcellularLocation>
</comment>
<feature type="transmembrane region" description="Helical" evidence="6">
    <location>
        <begin position="97"/>
        <end position="117"/>
    </location>
</feature>
<proteinExistence type="predicted"/>
<gene>
    <name evidence="8" type="ORF">SAMN02745130_01507</name>
</gene>
<dbReference type="InterPro" id="IPR051258">
    <property type="entry name" value="Diverse_Substrate_Transporter"/>
</dbReference>
<dbReference type="InterPro" id="IPR000620">
    <property type="entry name" value="EamA_dom"/>
</dbReference>
<dbReference type="AlphaFoldDB" id="A0A1T4WDF9"/>
<evidence type="ECO:0000313" key="8">
    <source>
        <dbReference type="EMBL" id="SKA75323.1"/>
    </source>
</evidence>
<keyword evidence="9" id="KW-1185">Reference proteome</keyword>
<evidence type="ECO:0000256" key="2">
    <source>
        <dbReference type="ARBA" id="ARBA00022475"/>
    </source>
</evidence>
<dbReference type="Proteomes" id="UP000190460">
    <property type="component" value="Unassembled WGS sequence"/>
</dbReference>
<evidence type="ECO:0000256" key="1">
    <source>
        <dbReference type="ARBA" id="ARBA00004651"/>
    </source>
</evidence>
<evidence type="ECO:0000259" key="7">
    <source>
        <dbReference type="Pfam" id="PF00892"/>
    </source>
</evidence>
<feature type="transmembrane region" description="Helical" evidence="6">
    <location>
        <begin position="72"/>
        <end position="91"/>
    </location>
</feature>
<evidence type="ECO:0000313" key="9">
    <source>
        <dbReference type="Proteomes" id="UP000190460"/>
    </source>
</evidence>
<evidence type="ECO:0000256" key="6">
    <source>
        <dbReference type="SAM" id="Phobius"/>
    </source>
</evidence>
<name>A0A1T4WDF9_9GAMM</name>
<feature type="domain" description="EamA" evidence="7">
    <location>
        <begin position="12"/>
        <end position="141"/>
    </location>
</feature>
<evidence type="ECO:0000256" key="3">
    <source>
        <dbReference type="ARBA" id="ARBA00022692"/>
    </source>
</evidence>
<dbReference type="InterPro" id="IPR037185">
    <property type="entry name" value="EmrE-like"/>
</dbReference>
<dbReference type="GO" id="GO:0005886">
    <property type="term" value="C:plasma membrane"/>
    <property type="evidence" value="ECO:0007669"/>
    <property type="project" value="UniProtKB-SubCell"/>
</dbReference>
<dbReference type="STRING" id="92487.SAMN02745130_01507"/>
<dbReference type="Pfam" id="PF00892">
    <property type="entry name" value="EamA"/>
    <property type="match status" value="2"/>
</dbReference>
<organism evidence="8 9">
    <name type="scientific">Thiothrix eikelboomii</name>
    <dbReference type="NCBI Taxonomy" id="92487"/>
    <lineage>
        <taxon>Bacteria</taxon>
        <taxon>Pseudomonadati</taxon>
        <taxon>Pseudomonadota</taxon>
        <taxon>Gammaproteobacteria</taxon>
        <taxon>Thiotrichales</taxon>
        <taxon>Thiotrichaceae</taxon>
        <taxon>Thiothrix</taxon>
    </lineage>
</organism>
<dbReference type="PANTHER" id="PTHR42920:SF5">
    <property type="entry name" value="EAMA DOMAIN-CONTAINING PROTEIN"/>
    <property type="match status" value="1"/>
</dbReference>
<protein>
    <submittedName>
        <fullName evidence="8">Threonine/homoserine efflux transporter RhtA</fullName>
    </submittedName>
</protein>
<feature type="transmembrane region" description="Helical" evidence="6">
    <location>
        <begin position="270"/>
        <end position="288"/>
    </location>
</feature>
<evidence type="ECO:0000256" key="5">
    <source>
        <dbReference type="ARBA" id="ARBA00023136"/>
    </source>
</evidence>
<keyword evidence="2" id="KW-1003">Cell membrane</keyword>
<accession>A0A1T4WDF9</accession>
<reference evidence="8 9" key="1">
    <citation type="submission" date="2017-02" db="EMBL/GenBank/DDBJ databases">
        <authorList>
            <person name="Peterson S.W."/>
        </authorList>
    </citation>
    <scope>NUCLEOTIDE SEQUENCE [LARGE SCALE GENOMIC DNA]</scope>
    <source>
        <strain evidence="8 9">ATCC 49788</strain>
    </source>
</reference>
<sequence>MAMHSQMSTWRADMYLLMTTLLAGLGWIFSKEVVAVWPPLLFLGVRFFLGGVLLLPFAWSAVKQLTSSEFKIILRVGLLFACGMVLWMFGLAHAQHLGVGAFLNTLAIVLVPLIALAYGERPSVLVWLALPLALLGMALLFLENQFALGIGELAFLAAAVVFALNFTLNSQAAYHLPILALTALQLIIVGVVGLLLSAGLETWSVQTFQQPASLWLWLALSILVSTSGRFLLQTKGQALTPASHAILIMTLEPVWVAIMAAIWFGESMSAWQITGCVLIFTAVLLSRWKVIWQLLKG</sequence>
<keyword evidence="3 6" id="KW-0812">Transmembrane</keyword>
<dbReference type="Gene3D" id="1.10.3730.20">
    <property type="match status" value="1"/>
</dbReference>
<feature type="transmembrane region" description="Helical" evidence="6">
    <location>
        <begin position="124"/>
        <end position="142"/>
    </location>
</feature>
<feature type="transmembrane region" description="Helical" evidence="6">
    <location>
        <begin position="40"/>
        <end position="60"/>
    </location>
</feature>
<keyword evidence="4 6" id="KW-1133">Transmembrane helix</keyword>
<feature type="domain" description="EamA" evidence="7">
    <location>
        <begin position="150"/>
        <end position="286"/>
    </location>
</feature>
<evidence type="ECO:0000256" key="4">
    <source>
        <dbReference type="ARBA" id="ARBA00022989"/>
    </source>
</evidence>
<feature type="transmembrane region" description="Helical" evidence="6">
    <location>
        <begin position="212"/>
        <end position="232"/>
    </location>
</feature>
<dbReference type="SUPFAM" id="SSF103481">
    <property type="entry name" value="Multidrug resistance efflux transporter EmrE"/>
    <property type="match status" value="2"/>
</dbReference>
<dbReference type="RefSeq" id="WP_234975830.1">
    <property type="nucleotide sequence ID" value="NZ_FUYB01000005.1"/>
</dbReference>
<keyword evidence="5 6" id="KW-0472">Membrane</keyword>
<dbReference type="EMBL" id="FUYB01000005">
    <property type="protein sequence ID" value="SKA75323.1"/>
    <property type="molecule type" value="Genomic_DNA"/>
</dbReference>
<feature type="transmembrane region" description="Helical" evidence="6">
    <location>
        <begin position="178"/>
        <end position="200"/>
    </location>
</feature>
<dbReference type="PANTHER" id="PTHR42920">
    <property type="entry name" value="OS03G0707200 PROTEIN-RELATED"/>
    <property type="match status" value="1"/>
</dbReference>